<evidence type="ECO:0000256" key="1">
    <source>
        <dbReference type="SAM" id="MobiDB-lite"/>
    </source>
</evidence>
<sequence>MPCEAPAADRDPGRGDGRLRYRQRPTRDADHRLQAARTGGY</sequence>
<feature type="region of interest" description="Disordered" evidence="1">
    <location>
        <begin position="1"/>
        <end position="41"/>
    </location>
</feature>
<evidence type="ECO:0000313" key="2">
    <source>
        <dbReference type="EMBL" id="QJI53002.1"/>
    </source>
</evidence>
<dbReference type="EMBL" id="MT161385">
    <property type="protein sequence ID" value="QJI53002.1"/>
    <property type="molecule type" value="Genomic_DNA"/>
</dbReference>
<keyword evidence="3" id="KW-1185">Reference proteome</keyword>
<reference evidence="2" key="1">
    <citation type="submission" date="2020-03" db="EMBL/GenBank/DDBJ databases">
        <title>Development of an integrated pest management strategy to control Xanthomonas campestris pv. campestris by using bacteriophages.</title>
        <authorList>
            <person name="Holtappels D."/>
            <person name="Rombouts S."/>
            <person name="Lavigne R."/>
            <person name="Wagemans J."/>
        </authorList>
    </citation>
    <scope>NUCLEOTIDE SEQUENCE</scope>
</reference>
<dbReference type="Proteomes" id="UP000671952">
    <property type="component" value="Segment"/>
</dbReference>
<proteinExistence type="predicted"/>
<accession>A0A858WJ32</accession>
<organism evidence="2 3">
    <name type="scientific">Xanthomonas phage FoX4</name>
    <dbReference type="NCBI Taxonomy" id="2723900"/>
    <lineage>
        <taxon>Viruses</taxon>
        <taxon>Duplodnaviria</taxon>
        <taxon>Heunggongvirae</taxon>
        <taxon>Uroviricota</taxon>
        <taxon>Caudoviricetes</taxon>
        <taxon>Foxquatrovirus</taxon>
        <taxon>Foxquatrovirus fox4</taxon>
    </lineage>
</organism>
<protein>
    <submittedName>
        <fullName evidence="2">Uncharacterized protein</fullName>
    </submittedName>
</protein>
<feature type="compositionally biased region" description="Basic and acidic residues" evidence="1">
    <location>
        <begin position="7"/>
        <end position="33"/>
    </location>
</feature>
<evidence type="ECO:0000313" key="3">
    <source>
        <dbReference type="Proteomes" id="UP000671952"/>
    </source>
</evidence>
<name>A0A858WJ32_9CAUD</name>
<gene>
    <name evidence="2" type="ORF">XccvBFoX4_gp48</name>
</gene>